<evidence type="ECO:0000259" key="1">
    <source>
        <dbReference type="Pfam" id="PF09339"/>
    </source>
</evidence>
<evidence type="ECO:0000313" key="2">
    <source>
        <dbReference type="EMBL" id="CAB3834846.1"/>
    </source>
</evidence>
<gene>
    <name evidence="2" type="ORF">LMG26858_00883</name>
</gene>
<dbReference type="GO" id="GO:0003700">
    <property type="term" value="F:DNA-binding transcription factor activity"/>
    <property type="evidence" value="ECO:0007669"/>
    <property type="project" value="TreeGrafter"/>
</dbReference>
<dbReference type="Pfam" id="PF09339">
    <property type="entry name" value="HTH_IclR"/>
    <property type="match status" value="1"/>
</dbReference>
<dbReference type="Proteomes" id="UP000494117">
    <property type="component" value="Unassembled WGS sequence"/>
</dbReference>
<name>A0A6S7CJT6_9BURK</name>
<dbReference type="PANTHER" id="PTHR30136:SF35">
    <property type="entry name" value="HTH-TYPE TRANSCRIPTIONAL REGULATOR RV1719"/>
    <property type="match status" value="1"/>
</dbReference>
<keyword evidence="3" id="KW-1185">Reference proteome</keyword>
<organism evidence="2 3">
    <name type="scientific">Achromobacter anxifer</name>
    <dbReference type="NCBI Taxonomy" id="1287737"/>
    <lineage>
        <taxon>Bacteria</taxon>
        <taxon>Pseudomonadati</taxon>
        <taxon>Pseudomonadota</taxon>
        <taxon>Betaproteobacteria</taxon>
        <taxon>Burkholderiales</taxon>
        <taxon>Alcaligenaceae</taxon>
        <taxon>Achromobacter</taxon>
    </lineage>
</organism>
<dbReference type="SUPFAM" id="SSF46785">
    <property type="entry name" value="Winged helix' DNA-binding domain"/>
    <property type="match status" value="1"/>
</dbReference>
<dbReference type="RefSeq" id="WP_088158732.1">
    <property type="nucleotide sequence ID" value="NZ_CADILG010000004.1"/>
</dbReference>
<accession>A0A6S7CJT6</accession>
<dbReference type="GO" id="GO:0003677">
    <property type="term" value="F:DNA binding"/>
    <property type="evidence" value="ECO:0007669"/>
    <property type="project" value="InterPro"/>
</dbReference>
<evidence type="ECO:0000313" key="3">
    <source>
        <dbReference type="Proteomes" id="UP000494117"/>
    </source>
</evidence>
<proteinExistence type="predicted"/>
<dbReference type="GO" id="GO:0045892">
    <property type="term" value="P:negative regulation of DNA-templated transcription"/>
    <property type="evidence" value="ECO:0007669"/>
    <property type="project" value="TreeGrafter"/>
</dbReference>
<dbReference type="InterPro" id="IPR036388">
    <property type="entry name" value="WH-like_DNA-bd_sf"/>
</dbReference>
<dbReference type="InterPro" id="IPR036390">
    <property type="entry name" value="WH_DNA-bd_sf"/>
</dbReference>
<sequence length="102" mass="11130">MSNSTPACTAAQRVLRVWKALRGHTMTGLSNQEIAHLTGESPAYVTRCLVTLVEEGLVTKYENGRYAHGIATLQIAQAHANHCDQLMNRIAETNQRIAAGAR</sequence>
<reference evidence="2 3" key="1">
    <citation type="submission" date="2020-04" db="EMBL/GenBank/DDBJ databases">
        <authorList>
            <person name="De Canck E."/>
        </authorList>
    </citation>
    <scope>NUCLEOTIDE SEQUENCE [LARGE SCALE GENOMIC DNA]</scope>
    <source>
        <strain evidence="2 3">LMG 26858</strain>
    </source>
</reference>
<dbReference type="EMBL" id="CADILG010000004">
    <property type="protein sequence ID" value="CAB3834846.1"/>
    <property type="molecule type" value="Genomic_DNA"/>
</dbReference>
<dbReference type="AlphaFoldDB" id="A0A6S7CJT6"/>
<dbReference type="InterPro" id="IPR050707">
    <property type="entry name" value="HTH_MetabolicPath_Reg"/>
</dbReference>
<protein>
    <recommendedName>
        <fullName evidence="1">HTH iclR-type domain-containing protein</fullName>
    </recommendedName>
</protein>
<dbReference type="InterPro" id="IPR005471">
    <property type="entry name" value="Tscrpt_reg_IclR_N"/>
</dbReference>
<feature type="domain" description="HTH iclR-type" evidence="1">
    <location>
        <begin position="11"/>
        <end position="60"/>
    </location>
</feature>
<dbReference type="PANTHER" id="PTHR30136">
    <property type="entry name" value="HELIX-TURN-HELIX TRANSCRIPTIONAL REGULATOR, ICLR FAMILY"/>
    <property type="match status" value="1"/>
</dbReference>
<dbReference type="Gene3D" id="1.10.10.10">
    <property type="entry name" value="Winged helix-like DNA-binding domain superfamily/Winged helix DNA-binding domain"/>
    <property type="match status" value="1"/>
</dbReference>